<sequence length="459" mass="49694">MKPALTNFDDVYAHSQQPFSLRGDDSGGNGARVADLGELEQSAGNGILDAVNLSRIYSGMKASNVSVVCNNLQFGGFTNSLLPSGEMGSSGGGVDTVQGAVQKGGAMGFGGSMGNANIENWGDFGVVADHSQQREISTDTDDKNLVLISPLPLPSSILGISSCTLCQELVTMFALRRLAQNREAAKKSRMRKKAYVQQLENSGKRVAQLEQDLKRARQQGIFVASGFSGDEIHSMGGSGSMAFDIDYARWLDEHQRLINNLRTAVNSHVTDSELQLLVDGVMSHYDEIFQLKGSGAKSDIFHILSGVWKSPAERCLMWLGGSRSSEVLKILGDQIEPLTEQQLVGIFNLQQSSQQAEDALSQGMEALQQSLVETLSSSSVGPCSSENVADYMGQMANAMSKLATLENFLHQADLLRLQTLQQLRRILTTSQAARALLAINDYKSRLRALSSLWLARPRG</sequence>
<dbReference type="AlphaFoldDB" id="A0AAW2TW67"/>
<evidence type="ECO:0000256" key="1">
    <source>
        <dbReference type="ARBA" id="ARBA00004123"/>
    </source>
</evidence>
<keyword evidence="5" id="KW-0010">Activator</keyword>
<dbReference type="InterPro" id="IPR025422">
    <property type="entry name" value="TGA_domain"/>
</dbReference>
<comment type="similarity">
    <text evidence="2">Belongs to the bZIP family.</text>
</comment>
<evidence type="ECO:0000259" key="9">
    <source>
        <dbReference type="PROSITE" id="PS51806"/>
    </source>
</evidence>
<gene>
    <name evidence="10" type="ORF">Sradi_1818300</name>
</gene>
<dbReference type="GO" id="GO:0043565">
    <property type="term" value="F:sequence-specific DNA binding"/>
    <property type="evidence" value="ECO:0007669"/>
    <property type="project" value="InterPro"/>
</dbReference>
<dbReference type="InterPro" id="IPR046347">
    <property type="entry name" value="bZIP_sf"/>
</dbReference>
<keyword evidence="7" id="KW-0539">Nucleus</keyword>
<evidence type="ECO:0000313" key="10">
    <source>
        <dbReference type="EMBL" id="KAL0408839.1"/>
    </source>
</evidence>
<dbReference type="GO" id="GO:0006351">
    <property type="term" value="P:DNA-templated transcription"/>
    <property type="evidence" value="ECO:0007669"/>
    <property type="project" value="InterPro"/>
</dbReference>
<dbReference type="PROSITE" id="PS00036">
    <property type="entry name" value="BZIP_BASIC"/>
    <property type="match status" value="1"/>
</dbReference>
<dbReference type="Pfam" id="PF14144">
    <property type="entry name" value="DOG1"/>
    <property type="match status" value="1"/>
</dbReference>
<dbReference type="GO" id="GO:0005634">
    <property type="term" value="C:nucleus"/>
    <property type="evidence" value="ECO:0007669"/>
    <property type="project" value="UniProtKB-SubCell"/>
</dbReference>
<dbReference type="SUPFAM" id="SSF57959">
    <property type="entry name" value="Leucine zipper domain"/>
    <property type="match status" value="1"/>
</dbReference>
<organism evidence="10">
    <name type="scientific">Sesamum radiatum</name>
    <name type="common">Black benniseed</name>
    <dbReference type="NCBI Taxonomy" id="300843"/>
    <lineage>
        <taxon>Eukaryota</taxon>
        <taxon>Viridiplantae</taxon>
        <taxon>Streptophyta</taxon>
        <taxon>Embryophyta</taxon>
        <taxon>Tracheophyta</taxon>
        <taxon>Spermatophyta</taxon>
        <taxon>Magnoliopsida</taxon>
        <taxon>eudicotyledons</taxon>
        <taxon>Gunneridae</taxon>
        <taxon>Pentapetalae</taxon>
        <taxon>asterids</taxon>
        <taxon>lamiids</taxon>
        <taxon>Lamiales</taxon>
        <taxon>Pedaliaceae</taxon>
        <taxon>Sesamum</taxon>
    </lineage>
</organism>
<keyword evidence="8" id="KW-0175">Coiled coil</keyword>
<dbReference type="PANTHER" id="PTHR45693">
    <property type="entry name" value="TRANSCRIPTION FACTOR TGA9"/>
    <property type="match status" value="1"/>
</dbReference>
<dbReference type="PANTHER" id="PTHR45693:SF1">
    <property type="entry name" value="TRANSCRIPTION FACTOR PERIANTHIA"/>
    <property type="match status" value="1"/>
</dbReference>
<reference evidence="10" key="2">
    <citation type="journal article" date="2024" name="Plant">
        <title>Genomic evolution and insights into agronomic trait innovations of Sesamum species.</title>
        <authorList>
            <person name="Miao H."/>
            <person name="Wang L."/>
            <person name="Qu L."/>
            <person name="Liu H."/>
            <person name="Sun Y."/>
            <person name="Le M."/>
            <person name="Wang Q."/>
            <person name="Wei S."/>
            <person name="Zheng Y."/>
            <person name="Lin W."/>
            <person name="Duan Y."/>
            <person name="Cao H."/>
            <person name="Xiong S."/>
            <person name="Wang X."/>
            <person name="Wei L."/>
            <person name="Li C."/>
            <person name="Ma Q."/>
            <person name="Ju M."/>
            <person name="Zhao R."/>
            <person name="Li G."/>
            <person name="Mu C."/>
            <person name="Tian Q."/>
            <person name="Mei H."/>
            <person name="Zhang T."/>
            <person name="Gao T."/>
            <person name="Zhang H."/>
        </authorList>
    </citation>
    <scope>NUCLEOTIDE SEQUENCE</scope>
    <source>
        <strain evidence="10">G02</strain>
    </source>
</reference>
<dbReference type="GO" id="GO:0003700">
    <property type="term" value="F:DNA-binding transcription factor activity"/>
    <property type="evidence" value="ECO:0007669"/>
    <property type="project" value="InterPro"/>
</dbReference>
<evidence type="ECO:0000256" key="7">
    <source>
        <dbReference type="ARBA" id="ARBA00023242"/>
    </source>
</evidence>
<dbReference type="EMBL" id="JACGWJ010000007">
    <property type="protein sequence ID" value="KAL0408839.1"/>
    <property type="molecule type" value="Genomic_DNA"/>
</dbReference>
<dbReference type="PROSITE" id="PS51806">
    <property type="entry name" value="DOG1"/>
    <property type="match status" value="1"/>
</dbReference>
<evidence type="ECO:0000256" key="3">
    <source>
        <dbReference type="ARBA" id="ARBA00023015"/>
    </source>
</evidence>
<evidence type="ECO:0000256" key="6">
    <source>
        <dbReference type="ARBA" id="ARBA00023163"/>
    </source>
</evidence>
<keyword evidence="3" id="KW-0805">Transcription regulation</keyword>
<feature type="coiled-coil region" evidence="8">
    <location>
        <begin position="192"/>
        <end position="219"/>
    </location>
</feature>
<evidence type="ECO:0000256" key="8">
    <source>
        <dbReference type="SAM" id="Coils"/>
    </source>
</evidence>
<evidence type="ECO:0000256" key="4">
    <source>
        <dbReference type="ARBA" id="ARBA00023125"/>
    </source>
</evidence>
<reference evidence="10" key="1">
    <citation type="submission" date="2020-06" db="EMBL/GenBank/DDBJ databases">
        <authorList>
            <person name="Li T."/>
            <person name="Hu X."/>
            <person name="Zhang T."/>
            <person name="Song X."/>
            <person name="Zhang H."/>
            <person name="Dai N."/>
            <person name="Sheng W."/>
            <person name="Hou X."/>
            <person name="Wei L."/>
        </authorList>
    </citation>
    <scope>NUCLEOTIDE SEQUENCE</scope>
    <source>
        <strain evidence="10">G02</strain>
        <tissue evidence="10">Leaf</tissue>
    </source>
</reference>
<keyword evidence="4" id="KW-0238">DNA-binding</keyword>
<dbReference type="Gene3D" id="1.20.5.170">
    <property type="match status" value="1"/>
</dbReference>
<evidence type="ECO:0000256" key="5">
    <source>
        <dbReference type="ARBA" id="ARBA00023159"/>
    </source>
</evidence>
<accession>A0AAW2TW67</accession>
<protein>
    <submittedName>
        <fullName evidence="10">Transcription factor TGAL1</fullName>
    </submittedName>
</protein>
<name>A0AAW2TW67_SESRA</name>
<keyword evidence="6" id="KW-0804">Transcription</keyword>
<dbReference type="InterPro" id="IPR004827">
    <property type="entry name" value="bZIP"/>
</dbReference>
<dbReference type="FunFam" id="1.20.5.170:FF:000019">
    <property type="entry name" value="BZIP family transcription factor"/>
    <property type="match status" value="1"/>
</dbReference>
<proteinExistence type="inferred from homology"/>
<comment type="caution">
    <text evidence="10">The sequence shown here is derived from an EMBL/GenBank/DDBJ whole genome shotgun (WGS) entry which is preliminary data.</text>
</comment>
<evidence type="ECO:0000256" key="2">
    <source>
        <dbReference type="ARBA" id="ARBA00007163"/>
    </source>
</evidence>
<feature type="domain" description="DOG1" evidence="9">
    <location>
        <begin position="240"/>
        <end position="456"/>
    </location>
</feature>
<comment type="subcellular location">
    <subcellularLocation>
        <location evidence="1">Nucleus</location>
    </subcellularLocation>
</comment>